<keyword evidence="4" id="KW-0378">Hydrolase</keyword>
<keyword evidence="7" id="KW-0028">Amino-acid biosynthesis</keyword>
<evidence type="ECO:0000256" key="8">
    <source>
        <dbReference type="ARBA" id="ARBA00023268"/>
    </source>
</evidence>
<dbReference type="GO" id="GO:0004477">
    <property type="term" value="F:methenyltetrahydrofolate cyclohydrolase activity"/>
    <property type="evidence" value="ECO:0007669"/>
    <property type="project" value="TreeGrafter"/>
</dbReference>
<dbReference type="Gene3D" id="3.40.50.720">
    <property type="entry name" value="NAD(P)-binding Rossmann-like Domain"/>
    <property type="match status" value="1"/>
</dbReference>
<dbReference type="STRING" id="1798650.A2945_01940"/>
<accession>A0A1G2CH49</accession>
<evidence type="ECO:0000256" key="1">
    <source>
        <dbReference type="ARBA" id="ARBA00004777"/>
    </source>
</evidence>
<sequence length="271" mass="29840">MVIDGRKIAGEIMERLKSLPKPKTFFAAFLVGDDASSVSFLKQKEKAAKLLGVDFRLYTLPKEIKNDELRGEVRKIAEHTTCGGVVVQLPLPEHLNSQYILNVIPREKDIDVLGERALGAFYADRNPVVPPAVGVVQELFRVLNVNCQMLRVAVVGLGPLVGKPISMWLMRQVRELRLLHKKSDIEILKDVDLVVTGAGKAGLVKPEMLKSGAAVIDFGYDGNKGDFDPDDSSSTLHDSRLAWYTPTPGGTGPILVAKVFENFYKLNESKS</sequence>
<reference evidence="11 12" key="1">
    <citation type="journal article" date="2016" name="Nat. Commun.">
        <title>Thousands of microbial genomes shed light on interconnected biogeochemical processes in an aquifer system.</title>
        <authorList>
            <person name="Anantharaman K."/>
            <person name="Brown C.T."/>
            <person name="Hug L.A."/>
            <person name="Sharon I."/>
            <person name="Castelle C.J."/>
            <person name="Probst A.J."/>
            <person name="Thomas B.C."/>
            <person name="Singh A."/>
            <person name="Wilkins M.J."/>
            <person name="Karaoz U."/>
            <person name="Brodie E.L."/>
            <person name="Williams K.H."/>
            <person name="Hubbard S.S."/>
            <person name="Banfield J.F."/>
        </authorList>
    </citation>
    <scope>NUCLEOTIDE SEQUENCE [LARGE SCALE GENOMIC DNA]</scope>
</reference>
<proteinExistence type="predicted"/>
<evidence type="ECO:0000256" key="2">
    <source>
        <dbReference type="ARBA" id="ARBA00022563"/>
    </source>
</evidence>
<keyword evidence="5" id="KW-0521">NADP</keyword>
<dbReference type="PANTHER" id="PTHR48099:SF5">
    <property type="entry name" value="C-1-TETRAHYDROFOLATE SYNTHASE, CYTOPLASMIC"/>
    <property type="match status" value="1"/>
</dbReference>
<organism evidence="11 12">
    <name type="scientific">Candidatus Liptonbacteria bacterium RIFCSPLOWO2_01_FULL_52_25</name>
    <dbReference type="NCBI Taxonomy" id="1798650"/>
    <lineage>
        <taxon>Bacteria</taxon>
        <taxon>Candidatus Liptoniibacteriota</taxon>
    </lineage>
</organism>
<feature type="domain" description="Tetrahydrofolate dehydrogenase/cyclohydrolase catalytic" evidence="9">
    <location>
        <begin position="3"/>
        <end position="111"/>
    </location>
</feature>
<comment type="pathway">
    <text evidence="1">One-carbon metabolism; tetrahydrofolate interconversion.</text>
</comment>
<evidence type="ECO:0000256" key="7">
    <source>
        <dbReference type="ARBA" id="ARBA00023167"/>
    </source>
</evidence>
<evidence type="ECO:0000256" key="4">
    <source>
        <dbReference type="ARBA" id="ARBA00022801"/>
    </source>
</evidence>
<keyword evidence="7" id="KW-0486">Methionine biosynthesis</keyword>
<keyword evidence="8" id="KW-0511">Multifunctional enzyme</keyword>
<dbReference type="InterPro" id="IPR036291">
    <property type="entry name" value="NAD(P)-bd_dom_sf"/>
</dbReference>
<keyword evidence="6" id="KW-0560">Oxidoreductase</keyword>
<evidence type="ECO:0000256" key="5">
    <source>
        <dbReference type="ARBA" id="ARBA00022857"/>
    </source>
</evidence>
<dbReference type="PRINTS" id="PR00085">
    <property type="entry name" value="THFDHDRGNASE"/>
</dbReference>
<dbReference type="SUPFAM" id="SSF51735">
    <property type="entry name" value="NAD(P)-binding Rossmann-fold domains"/>
    <property type="match status" value="1"/>
</dbReference>
<comment type="caution">
    <text evidence="11">The sequence shown here is derived from an EMBL/GenBank/DDBJ whole genome shotgun (WGS) entry which is preliminary data.</text>
</comment>
<dbReference type="GO" id="GO:0009086">
    <property type="term" value="P:methionine biosynthetic process"/>
    <property type="evidence" value="ECO:0007669"/>
    <property type="project" value="UniProtKB-KW"/>
</dbReference>
<keyword evidence="3" id="KW-0658">Purine biosynthesis</keyword>
<dbReference type="InterPro" id="IPR020631">
    <property type="entry name" value="THF_DH/CycHdrlase_NAD-bd_dom"/>
</dbReference>
<evidence type="ECO:0000259" key="9">
    <source>
        <dbReference type="Pfam" id="PF00763"/>
    </source>
</evidence>
<evidence type="ECO:0000256" key="6">
    <source>
        <dbReference type="ARBA" id="ARBA00023002"/>
    </source>
</evidence>
<dbReference type="PANTHER" id="PTHR48099">
    <property type="entry name" value="C-1-TETRAHYDROFOLATE SYNTHASE, CYTOPLASMIC-RELATED"/>
    <property type="match status" value="1"/>
</dbReference>
<dbReference type="Proteomes" id="UP000178880">
    <property type="component" value="Unassembled WGS sequence"/>
</dbReference>
<dbReference type="Pfam" id="PF00763">
    <property type="entry name" value="THF_DHG_CYH"/>
    <property type="match status" value="1"/>
</dbReference>
<gene>
    <name evidence="11" type="ORF">A2945_01940</name>
</gene>
<dbReference type="GO" id="GO:0005829">
    <property type="term" value="C:cytosol"/>
    <property type="evidence" value="ECO:0007669"/>
    <property type="project" value="TreeGrafter"/>
</dbReference>
<keyword evidence="2" id="KW-0554">One-carbon metabolism</keyword>
<dbReference type="SUPFAM" id="SSF53223">
    <property type="entry name" value="Aminoacid dehydrogenase-like, N-terminal domain"/>
    <property type="match status" value="1"/>
</dbReference>
<dbReference type="AlphaFoldDB" id="A0A1G2CH49"/>
<dbReference type="EMBL" id="MHLA01000013">
    <property type="protein sequence ID" value="OGY99737.1"/>
    <property type="molecule type" value="Genomic_DNA"/>
</dbReference>
<dbReference type="GO" id="GO:0004488">
    <property type="term" value="F:methylenetetrahydrofolate dehydrogenase (NADP+) activity"/>
    <property type="evidence" value="ECO:0007669"/>
    <property type="project" value="InterPro"/>
</dbReference>
<name>A0A1G2CH49_9BACT</name>
<dbReference type="GO" id="GO:0035999">
    <property type="term" value="P:tetrahydrofolate interconversion"/>
    <property type="evidence" value="ECO:0007669"/>
    <property type="project" value="TreeGrafter"/>
</dbReference>
<feature type="domain" description="Tetrahydrofolate dehydrogenase/cyclohydrolase NAD(P)-binding" evidence="10">
    <location>
        <begin position="136"/>
        <end position="268"/>
    </location>
</feature>
<evidence type="ECO:0000313" key="12">
    <source>
        <dbReference type="Proteomes" id="UP000178880"/>
    </source>
</evidence>
<evidence type="ECO:0000259" key="10">
    <source>
        <dbReference type="Pfam" id="PF02882"/>
    </source>
</evidence>
<evidence type="ECO:0000313" key="11">
    <source>
        <dbReference type="EMBL" id="OGY99737.1"/>
    </source>
</evidence>
<protein>
    <recommendedName>
        <fullName evidence="13">Methenyltetrahydrofolate cyclohydrolase</fullName>
    </recommendedName>
</protein>
<evidence type="ECO:0008006" key="13">
    <source>
        <dbReference type="Google" id="ProtNLM"/>
    </source>
</evidence>
<dbReference type="InterPro" id="IPR046346">
    <property type="entry name" value="Aminoacid_DH-like_N_sf"/>
</dbReference>
<dbReference type="GO" id="GO:0006164">
    <property type="term" value="P:purine nucleotide biosynthetic process"/>
    <property type="evidence" value="ECO:0007669"/>
    <property type="project" value="UniProtKB-KW"/>
</dbReference>
<dbReference type="Pfam" id="PF02882">
    <property type="entry name" value="THF_DHG_CYH_C"/>
    <property type="match status" value="1"/>
</dbReference>
<dbReference type="InterPro" id="IPR020630">
    <property type="entry name" value="THF_DH/CycHdrlase_cat_dom"/>
</dbReference>
<dbReference type="InterPro" id="IPR000672">
    <property type="entry name" value="THF_DH/CycHdrlase"/>
</dbReference>
<dbReference type="Gene3D" id="3.40.50.10860">
    <property type="entry name" value="Leucine Dehydrogenase, chain A, domain 1"/>
    <property type="match status" value="1"/>
</dbReference>
<evidence type="ECO:0000256" key="3">
    <source>
        <dbReference type="ARBA" id="ARBA00022755"/>
    </source>
</evidence>